<name>A0ABD2PZA2_9PLAT</name>
<evidence type="ECO:0000313" key="2">
    <source>
        <dbReference type="EMBL" id="KAL3312423.1"/>
    </source>
</evidence>
<organism evidence="2 3">
    <name type="scientific">Cichlidogyrus casuarinus</name>
    <dbReference type="NCBI Taxonomy" id="1844966"/>
    <lineage>
        <taxon>Eukaryota</taxon>
        <taxon>Metazoa</taxon>
        <taxon>Spiralia</taxon>
        <taxon>Lophotrochozoa</taxon>
        <taxon>Platyhelminthes</taxon>
        <taxon>Monogenea</taxon>
        <taxon>Monopisthocotylea</taxon>
        <taxon>Dactylogyridea</taxon>
        <taxon>Ancyrocephalidae</taxon>
        <taxon>Cichlidogyrus</taxon>
    </lineage>
</organism>
<evidence type="ECO:0000256" key="1">
    <source>
        <dbReference type="SAM" id="MobiDB-lite"/>
    </source>
</evidence>
<dbReference type="EMBL" id="JBJKFK010001706">
    <property type="protein sequence ID" value="KAL3312423.1"/>
    <property type="molecule type" value="Genomic_DNA"/>
</dbReference>
<sequence>MQASAQKRPFQRSTSRASTSTPRGRSRTLSRVKPAALRDGDAPTISIFHRNRQLTVCRAHAQYKERCFACGNPNRCEWLRFFSDQVSNNLKCYTITSPRCDRVAVVCNYTRRLTLVLVFLY</sequence>
<comment type="caution">
    <text evidence="2">The sequence shown here is derived from an EMBL/GenBank/DDBJ whole genome shotgun (WGS) entry which is preliminary data.</text>
</comment>
<gene>
    <name evidence="2" type="ORF">Ciccas_008985</name>
</gene>
<feature type="compositionally biased region" description="Low complexity" evidence="1">
    <location>
        <begin position="12"/>
        <end position="23"/>
    </location>
</feature>
<dbReference type="Proteomes" id="UP001626550">
    <property type="component" value="Unassembled WGS sequence"/>
</dbReference>
<proteinExistence type="predicted"/>
<keyword evidence="3" id="KW-1185">Reference proteome</keyword>
<dbReference type="AlphaFoldDB" id="A0ABD2PZA2"/>
<protein>
    <submittedName>
        <fullName evidence="2">Uncharacterized protein</fullName>
    </submittedName>
</protein>
<reference evidence="2 3" key="1">
    <citation type="submission" date="2024-11" db="EMBL/GenBank/DDBJ databases">
        <title>Adaptive evolution of stress response genes in parasites aligns with host niche diversity.</title>
        <authorList>
            <person name="Hahn C."/>
            <person name="Resl P."/>
        </authorList>
    </citation>
    <scope>NUCLEOTIDE SEQUENCE [LARGE SCALE GENOMIC DNA]</scope>
    <source>
        <strain evidence="2">EGGRZ-B1_66</strain>
        <tissue evidence="2">Body</tissue>
    </source>
</reference>
<evidence type="ECO:0000313" key="3">
    <source>
        <dbReference type="Proteomes" id="UP001626550"/>
    </source>
</evidence>
<feature type="region of interest" description="Disordered" evidence="1">
    <location>
        <begin position="1"/>
        <end position="33"/>
    </location>
</feature>
<accession>A0ABD2PZA2</accession>